<evidence type="ECO:0000313" key="2">
    <source>
        <dbReference type="Proteomes" id="UP000565262"/>
    </source>
</evidence>
<reference evidence="1 2" key="1">
    <citation type="submission" date="2020-08" db="EMBL/GenBank/DDBJ databases">
        <title>Oceanospirillum sp. nov. isolated from marine sediment.</title>
        <authorList>
            <person name="Ji X."/>
        </authorList>
    </citation>
    <scope>NUCLEOTIDE SEQUENCE [LARGE SCALE GENOMIC DNA]</scope>
    <source>
        <strain evidence="1 2">D5</strain>
    </source>
</reference>
<dbReference type="InterPro" id="IPR014507">
    <property type="entry name" value="Baseplate_assembly_J_pred"/>
</dbReference>
<comment type="caution">
    <text evidence="1">The sequence shown here is derived from an EMBL/GenBank/DDBJ whole genome shotgun (WGS) entry which is preliminary data.</text>
</comment>
<name>A0A839IVB1_9GAMM</name>
<evidence type="ECO:0000313" key="1">
    <source>
        <dbReference type="EMBL" id="MBB1489383.1"/>
    </source>
</evidence>
<dbReference type="AlphaFoldDB" id="A0A839IVB1"/>
<gene>
    <name evidence="1" type="ORF">H4O21_22490</name>
</gene>
<accession>A0A839IVB1</accession>
<keyword evidence="2" id="KW-1185">Reference proteome</keyword>
<organism evidence="1 2">
    <name type="scientific">Oceanospirillum sediminis</name>
    <dbReference type="NCBI Taxonomy" id="2760088"/>
    <lineage>
        <taxon>Bacteria</taxon>
        <taxon>Pseudomonadati</taxon>
        <taxon>Pseudomonadota</taxon>
        <taxon>Gammaproteobacteria</taxon>
        <taxon>Oceanospirillales</taxon>
        <taxon>Oceanospirillaceae</taxon>
        <taxon>Oceanospirillum</taxon>
    </lineage>
</organism>
<dbReference type="Proteomes" id="UP000565262">
    <property type="component" value="Unassembled WGS sequence"/>
</dbReference>
<dbReference type="EMBL" id="JACJFM010000052">
    <property type="protein sequence ID" value="MBB1489383.1"/>
    <property type="molecule type" value="Genomic_DNA"/>
</dbReference>
<dbReference type="RefSeq" id="WP_182811522.1">
    <property type="nucleotide sequence ID" value="NZ_JACJFM010000052.1"/>
</dbReference>
<proteinExistence type="predicted"/>
<protein>
    <submittedName>
        <fullName evidence="1">Baseplate J/gp47 family protein</fullName>
    </submittedName>
</protein>
<dbReference type="PIRSF" id="PIRSF020481">
    <property type="entry name" value="BAP"/>
    <property type="match status" value="1"/>
</dbReference>
<sequence length="328" mass="36436">MLTDRNYLPDPEAIHRPKFEDLVQQFKTDYIANVRATDPVLADEIEKTLEQPGELLTKMCETFTQHLLNEIERRNQQAKQLLPGWSRGSNLDNMVAHQGIQRQVLDPGDPDAFPVIPPVQESDDHLLLRYLLQSHAPAAGSRMQYKASCLTLDESAVVTVTKPEFNKVQLTYTLNPEGIAAQIKDGNGLMPIPGHVTVTILAREGDGTASDSLLDKVREHFSRPDVAPGTDQITVQGAEIVPYTIKAVAWIGRGPDVQITEQSLITKLQAYADQQHLLEAKVLPSFITHILHDAGALEREVIEPAEEIRCLPHQAPYCTGIEVEVKVL</sequence>